<feature type="domain" description="Lipoyl-binding" evidence="8">
    <location>
        <begin position="1"/>
        <end position="76"/>
    </location>
</feature>
<sequence length="366" mass="40163">MFEIKLPRMDDDHEKSSIVFWYKQEGDEVSEGDTLVEVQTEKSVSEIEAETDGILEKILVPRGGVAKVGDVLCIINPEPGQASKDTEKSGATVSTDIKDGKKKEFVRVAPRLRKIAKDLGVDLTAVIGTGPGGKITEEDIRNTAAEGVSSEERPGRPLQGIRKTIAARMMGSLHNSAQLTETAYADVTSLSERRSQHEVKLSWNTWILSAVIQALKEHPYINGTLENGKLKQSEKIHLGIAVDTDHGLMVPVVNNAEQLSLTELEEEVNTKAEQARFLKLSKDELSGSTFTVTNLGAYGIHFFTPIINPPEIAILGVGQIEEYLKKEDGEIVERKRLPLSLTFDHQAVDGAPAARFLKTLTSILEN</sequence>
<keyword evidence="11" id="KW-1185">Reference proteome</keyword>
<accession>A0A4R3MZA8</accession>
<evidence type="ECO:0000259" key="8">
    <source>
        <dbReference type="PROSITE" id="PS50968"/>
    </source>
</evidence>
<evidence type="ECO:0000256" key="5">
    <source>
        <dbReference type="ARBA" id="ARBA00023315"/>
    </source>
</evidence>
<keyword evidence="10" id="KW-0670">Pyruvate</keyword>
<dbReference type="Gene3D" id="2.40.50.100">
    <property type="match status" value="1"/>
</dbReference>
<organism evidence="10 11">
    <name type="scientific">Melghiribacillus thermohalophilus</name>
    <dbReference type="NCBI Taxonomy" id="1324956"/>
    <lineage>
        <taxon>Bacteria</taxon>
        <taxon>Bacillati</taxon>
        <taxon>Bacillota</taxon>
        <taxon>Bacilli</taxon>
        <taxon>Bacillales</taxon>
        <taxon>Bacillaceae</taxon>
        <taxon>Melghiribacillus</taxon>
    </lineage>
</organism>
<comment type="similarity">
    <text evidence="2 6">Belongs to the 2-oxoacid dehydrogenase family.</text>
</comment>
<dbReference type="GO" id="GO:0016407">
    <property type="term" value="F:acetyltransferase activity"/>
    <property type="evidence" value="ECO:0007669"/>
    <property type="project" value="TreeGrafter"/>
</dbReference>
<dbReference type="OrthoDB" id="9805770at2"/>
<dbReference type="Pfam" id="PF00198">
    <property type="entry name" value="2-oxoacid_dh"/>
    <property type="match status" value="1"/>
</dbReference>
<dbReference type="InterPro" id="IPR011053">
    <property type="entry name" value="Single_hybrid_motif"/>
</dbReference>
<protein>
    <recommendedName>
        <fullName evidence="6">Dihydrolipoamide acetyltransferase component of pyruvate dehydrogenase complex</fullName>
        <ecNumber evidence="6">2.3.1.-</ecNumber>
    </recommendedName>
</protein>
<dbReference type="InterPro" id="IPR036625">
    <property type="entry name" value="E3-bd_dom_sf"/>
</dbReference>
<keyword evidence="4 6" id="KW-0450">Lipoyl</keyword>
<dbReference type="Gene3D" id="3.30.559.10">
    <property type="entry name" value="Chloramphenicol acetyltransferase-like domain"/>
    <property type="match status" value="1"/>
</dbReference>
<evidence type="ECO:0000256" key="3">
    <source>
        <dbReference type="ARBA" id="ARBA00022679"/>
    </source>
</evidence>
<dbReference type="PANTHER" id="PTHR43178:SF5">
    <property type="entry name" value="LIPOAMIDE ACYLTRANSFERASE COMPONENT OF BRANCHED-CHAIN ALPHA-KETO ACID DEHYDROGENASE COMPLEX, MITOCHONDRIAL"/>
    <property type="match status" value="1"/>
</dbReference>
<dbReference type="Pfam" id="PF02817">
    <property type="entry name" value="E3_binding"/>
    <property type="match status" value="1"/>
</dbReference>
<keyword evidence="5 6" id="KW-0012">Acyltransferase</keyword>
<keyword evidence="3 6" id="KW-0808">Transferase</keyword>
<dbReference type="PROSITE" id="PS50968">
    <property type="entry name" value="BIOTINYL_LIPOYL"/>
    <property type="match status" value="1"/>
</dbReference>
<feature type="domain" description="Peripheral subunit-binding (PSBD)" evidence="9">
    <location>
        <begin position="107"/>
        <end position="144"/>
    </location>
</feature>
<dbReference type="AlphaFoldDB" id="A0A4R3MZA8"/>
<keyword evidence="7" id="KW-0175">Coiled coil</keyword>
<dbReference type="InterPro" id="IPR000089">
    <property type="entry name" value="Biotin_lipoyl"/>
</dbReference>
<dbReference type="EMBL" id="SMAN01000010">
    <property type="protein sequence ID" value="TCT21764.1"/>
    <property type="molecule type" value="Genomic_DNA"/>
</dbReference>
<comment type="cofactor">
    <cofactor evidence="1 6">
        <name>(R)-lipoate</name>
        <dbReference type="ChEBI" id="CHEBI:83088"/>
    </cofactor>
</comment>
<evidence type="ECO:0000259" key="9">
    <source>
        <dbReference type="PROSITE" id="PS51826"/>
    </source>
</evidence>
<proteinExistence type="inferred from homology"/>
<dbReference type="InterPro" id="IPR023213">
    <property type="entry name" value="CAT-like_dom_sf"/>
</dbReference>
<dbReference type="InterPro" id="IPR004167">
    <property type="entry name" value="PSBD"/>
</dbReference>
<dbReference type="GO" id="GO:0005737">
    <property type="term" value="C:cytoplasm"/>
    <property type="evidence" value="ECO:0007669"/>
    <property type="project" value="TreeGrafter"/>
</dbReference>
<evidence type="ECO:0000313" key="10">
    <source>
        <dbReference type="EMBL" id="TCT21764.1"/>
    </source>
</evidence>
<dbReference type="SUPFAM" id="SSF47005">
    <property type="entry name" value="Peripheral subunit-binding domain of 2-oxo acid dehydrogenase complex"/>
    <property type="match status" value="1"/>
</dbReference>
<reference evidence="10 11" key="1">
    <citation type="submission" date="2019-03" db="EMBL/GenBank/DDBJ databases">
        <title>Genomic Encyclopedia of Type Strains, Phase IV (KMG-IV): sequencing the most valuable type-strain genomes for metagenomic binning, comparative biology and taxonomic classification.</title>
        <authorList>
            <person name="Goeker M."/>
        </authorList>
    </citation>
    <scope>NUCLEOTIDE SEQUENCE [LARGE SCALE GENOMIC DNA]</scope>
    <source>
        <strain evidence="10 11">DSM 25894</strain>
    </source>
</reference>
<dbReference type="InterPro" id="IPR050743">
    <property type="entry name" value="2-oxoacid_DH_E2_comp"/>
</dbReference>
<dbReference type="RefSeq" id="WP_132371828.1">
    <property type="nucleotide sequence ID" value="NZ_SMAN01000010.1"/>
</dbReference>
<dbReference type="EC" id="2.3.1.-" evidence="6"/>
<comment type="caution">
    <text evidence="10">The sequence shown here is derived from an EMBL/GenBank/DDBJ whole genome shotgun (WGS) entry which is preliminary data.</text>
</comment>
<dbReference type="PROSITE" id="PS51826">
    <property type="entry name" value="PSBD"/>
    <property type="match status" value="1"/>
</dbReference>
<dbReference type="InterPro" id="IPR003016">
    <property type="entry name" value="2-oxoA_DH_lipoyl-BS"/>
</dbReference>
<evidence type="ECO:0000313" key="11">
    <source>
        <dbReference type="Proteomes" id="UP000294650"/>
    </source>
</evidence>
<evidence type="ECO:0000256" key="2">
    <source>
        <dbReference type="ARBA" id="ARBA00007317"/>
    </source>
</evidence>
<dbReference type="GO" id="GO:0031405">
    <property type="term" value="F:lipoic acid binding"/>
    <property type="evidence" value="ECO:0007669"/>
    <property type="project" value="TreeGrafter"/>
</dbReference>
<dbReference type="PROSITE" id="PS00189">
    <property type="entry name" value="LIPOYL"/>
    <property type="match status" value="1"/>
</dbReference>
<evidence type="ECO:0000256" key="7">
    <source>
        <dbReference type="SAM" id="Coils"/>
    </source>
</evidence>
<evidence type="ECO:0000256" key="6">
    <source>
        <dbReference type="RuleBase" id="RU003423"/>
    </source>
</evidence>
<evidence type="ECO:0000256" key="1">
    <source>
        <dbReference type="ARBA" id="ARBA00001938"/>
    </source>
</evidence>
<dbReference type="Proteomes" id="UP000294650">
    <property type="component" value="Unassembled WGS sequence"/>
</dbReference>
<dbReference type="CDD" id="cd06849">
    <property type="entry name" value="lipoyl_domain"/>
    <property type="match status" value="1"/>
</dbReference>
<dbReference type="PANTHER" id="PTHR43178">
    <property type="entry name" value="DIHYDROLIPOAMIDE ACETYLTRANSFERASE COMPONENT OF PYRUVATE DEHYDROGENASE COMPLEX"/>
    <property type="match status" value="1"/>
</dbReference>
<dbReference type="InterPro" id="IPR001078">
    <property type="entry name" value="2-oxoacid_DH_actylTfrase"/>
</dbReference>
<name>A0A4R3MZA8_9BACI</name>
<dbReference type="SUPFAM" id="SSF51230">
    <property type="entry name" value="Single hybrid motif"/>
    <property type="match status" value="1"/>
</dbReference>
<dbReference type="Gene3D" id="4.10.320.10">
    <property type="entry name" value="E3-binding domain"/>
    <property type="match status" value="1"/>
</dbReference>
<dbReference type="Pfam" id="PF00364">
    <property type="entry name" value="Biotin_lipoyl"/>
    <property type="match status" value="1"/>
</dbReference>
<dbReference type="SUPFAM" id="SSF52777">
    <property type="entry name" value="CoA-dependent acyltransferases"/>
    <property type="match status" value="1"/>
</dbReference>
<gene>
    <name evidence="10" type="ORF">EDD68_11068</name>
</gene>
<evidence type="ECO:0000256" key="4">
    <source>
        <dbReference type="ARBA" id="ARBA00022823"/>
    </source>
</evidence>
<feature type="coiled-coil region" evidence="7">
    <location>
        <begin position="254"/>
        <end position="281"/>
    </location>
</feature>